<evidence type="ECO:0000256" key="4">
    <source>
        <dbReference type="ARBA" id="ARBA00022989"/>
    </source>
</evidence>
<dbReference type="Pfam" id="PF00482">
    <property type="entry name" value="T2SSF"/>
    <property type="match status" value="1"/>
</dbReference>
<feature type="transmembrane region" description="Helical" evidence="6">
    <location>
        <begin position="272"/>
        <end position="293"/>
    </location>
</feature>
<dbReference type="PANTHER" id="PTHR35007">
    <property type="entry name" value="INTEGRAL MEMBRANE PROTEIN-RELATED"/>
    <property type="match status" value="1"/>
</dbReference>
<keyword evidence="3 6" id="KW-0812">Transmembrane</keyword>
<dbReference type="Proteomes" id="UP000317369">
    <property type="component" value="Chromosome"/>
</dbReference>
<keyword evidence="2" id="KW-1003">Cell membrane</keyword>
<feature type="domain" description="Type II secretion system protein GspF" evidence="7">
    <location>
        <begin position="163"/>
        <end position="290"/>
    </location>
</feature>
<feature type="transmembrane region" description="Helical" evidence="6">
    <location>
        <begin position="12"/>
        <end position="30"/>
    </location>
</feature>
<proteinExistence type="predicted"/>
<feature type="transmembrane region" description="Helical" evidence="6">
    <location>
        <begin position="98"/>
        <end position="118"/>
    </location>
</feature>
<evidence type="ECO:0000259" key="7">
    <source>
        <dbReference type="Pfam" id="PF00482"/>
    </source>
</evidence>
<dbReference type="AlphaFoldDB" id="A0A517YUW5"/>
<sequence length="300" mass="33210">MYDLVTQSVISLMVFSSIFMLIYTIFRFPVSAAPPIHRRFAGAVAEAESTIFDNTFLAPITGFFLAIANQFGIQSIRTRIWRDLNASGNRSGYSVEEYLAICLMTCFLLGMGTVFIQLIVSSTILILLIPLVFFAGFYIPLWTLRDAAKHRLYRIAKQLPYTLDLISLTMSSGASFTEAIETLIKDNPDEDLNQELQLAINEIKFGSTRAKSLTNLAKRIPIESLQSIVAATNQADKLGSPLAAILQTQADMLRVQRSVRAEKLAASASLRILIPSMLILIAVVTLVFSPLLIRLIQGDL</sequence>
<dbReference type="InterPro" id="IPR042094">
    <property type="entry name" value="T2SS_GspF_sf"/>
</dbReference>
<evidence type="ECO:0000256" key="2">
    <source>
        <dbReference type="ARBA" id="ARBA00022475"/>
    </source>
</evidence>
<feature type="transmembrane region" description="Helical" evidence="6">
    <location>
        <begin position="124"/>
        <end position="144"/>
    </location>
</feature>
<dbReference type="OrthoDB" id="9810662at2"/>
<name>A0A517YUW5_9BACT</name>
<organism evidence="8 9">
    <name type="scientific">Poriferisphaera corsica</name>
    <dbReference type="NCBI Taxonomy" id="2528020"/>
    <lineage>
        <taxon>Bacteria</taxon>
        <taxon>Pseudomonadati</taxon>
        <taxon>Planctomycetota</taxon>
        <taxon>Phycisphaerae</taxon>
        <taxon>Phycisphaerales</taxon>
        <taxon>Phycisphaeraceae</taxon>
        <taxon>Poriferisphaera</taxon>
    </lineage>
</organism>
<keyword evidence="9" id="KW-1185">Reference proteome</keyword>
<evidence type="ECO:0000256" key="6">
    <source>
        <dbReference type="SAM" id="Phobius"/>
    </source>
</evidence>
<evidence type="ECO:0000256" key="1">
    <source>
        <dbReference type="ARBA" id="ARBA00004651"/>
    </source>
</evidence>
<dbReference type="EMBL" id="CP036425">
    <property type="protein sequence ID" value="QDU34039.1"/>
    <property type="molecule type" value="Genomic_DNA"/>
</dbReference>
<protein>
    <submittedName>
        <fullName evidence="8">Bacterial type II secretion system protein F domain protein</fullName>
    </submittedName>
</protein>
<evidence type="ECO:0000313" key="8">
    <source>
        <dbReference type="EMBL" id="QDU34039.1"/>
    </source>
</evidence>
<evidence type="ECO:0000256" key="5">
    <source>
        <dbReference type="ARBA" id="ARBA00023136"/>
    </source>
</evidence>
<dbReference type="GO" id="GO:0005886">
    <property type="term" value="C:plasma membrane"/>
    <property type="evidence" value="ECO:0007669"/>
    <property type="project" value="UniProtKB-SubCell"/>
</dbReference>
<gene>
    <name evidence="8" type="ORF">KS4_21010</name>
</gene>
<evidence type="ECO:0000313" key="9">
    <source>
        <dbReference type="Proteomes" id="UP000317369"/>
    </source>
</evidence>
<dbReference type="KEGG" id="pcor:KS4_21010"/>
<dbReference type="Gene3D" id="1.20.81.30">
    <property type="entry name" value="Type II secretion system (T2SS), domain F"/>
    <property type="match status" value="1"/>
</dbReference>
<accession>A0A517YUW5</accession>
<evidence type="ECO:0000256" key="3">
    <source>
        <dbReference type="ARBA" id="ARBA00022692"/>
    </source>
</evidence>
<keyword evidence="5 6" id="KW-0472">Membrane</keyword>
<keyword evidence="4 6" id="KW-1133">Transmembrane helix</keyword>
<dbReference type="InterPro" id="IPR018076">
    <property type="entry name" value="T2SS_GspF_dom"/>
</dbReference>
<reference evidence="8 9" key="1">
    <citation type="submission" date="2019-02" db="EMBL/GenBank/DDBJ databases">
        <title>Deep-cultivation of Planctomycetes and their phenomic and genomic characterization uncovers novel biology.</title>
        <authorList>
            <person name="Wiegand S."/>
            <person name="Jogler M."/>
            <person name="Boedeker C."/>
            <person name="Pinto D."/>
            <person name="Vollmers J."/>
            <person name="Rivas-Marin E."/>
            <person name="Kohn T."/>
            <person name="Peeters S.H."/>
            <person name="Heuer A."/>
            <person name="Rast P."/>
            <person name="Oberbeckmann S."/>
            <person name="Bunk B."/>
            <person name="Jeske O."/>
            <person name="Meyerdierks A."/>
            <person name="Storesund J.E."/>
            <person name="Kallscheuer N."/>
            <person name="Luecker S."/>
            <person name="Lage O.M."/>
            <person name="Pohl T."/>
            <person name="Merkel B.J."/>
            <person name="Hornburger P."/>
            <person name="Mueller R.-W."/>
            <person name="Bruemmer F."/>
            <person name="Labrenz M."/>
            <person name="Spormann A.M."/>
            <person name="Op den Camp H."/>
            <person name="Overmann J."/>
            <person name="Amann R."/>
            <person name="Jetten M.S.M."/>
            <person name="Mascher T."/>
            <person name="Medema M.H."/>
            <person name="Devos D.P."/>
            <person name="Kaster A.-K."/>
            <person name="Ovreas L."/>
            <person name="Rohde M."/>
            <person name="Galperin M.Y."/>
            <person name="Jogler C."/>
        </authorList>
    </citation>
    <scope>NUCLEOTIDE SEQUENCE [LARGE SCALE GENOMIC DNA]</scope>
    <source>
        <strain evidence="8 9">KS4</strain>
    </source>
</reference>
<comment type="subcellular location">
    <subcellularLocation>
        <location evidence="1">Cell membrane</location>
        <topology evidence="1">Multi-pass membrane protein</topology>
    </subcellularLocation>
</comment>
<dbReference type="PANTHER" id="PTHR35007:SF2">
    <property type="entry name" value="PILUS ASSEMBLE PROTEIN"/>
    <property type="match status" value="1"/>
</dbReference>